<keyword evidence="8" id="KW-0406">Ion transport</keyword>
<feature type="compositionally biased region" description="Polar residues" evidence="12">
    <location>
        <begin position="596"/>
        <end position="605"/>
    </location>
</feature>
<dbReference type="EMBL" id="CAJPVJ010000396">
    <property type="protein sequence ID" value="CAG2162333.1"/>
    <property type="molecule type" value="Genomic_DNA"/>
</dbReference>
<organism evidence="14">
    <name type="scientific">Oppiella nova</name>
    <dbReference type="NCBI Taxonomy" id="334625"/>
    <lineage>
        <taxon>Eukaryota</taxon>
        <taxon>Metazoa</taxon>
        <taxon>Ecdysozoa</taxon>
        <taxon>Arthropoda</taxon>
        <taxon>Chelicerata</taxon>
        <taxon>Arachnida</taxon>
        <taxon>Acari</taxon>
        <taxon>Acariformes</taxon>
        <taxon>Sarcoptiformes</taxon>
        <taxon>Oribatida</taxon>
        <taxon>Brachypylina</taxon>
        <taxon>Oppioidea</taxon>
        <taxon>Oppiidae</taxon>
        <taxon>Oppiella</taxon>
    </lineage>
</organism>
<evidence type="ECO:0000256" key="13">
    <source>
        <dbReference type="SAM" id="Phobius"/>
    </source>
</evidence>
<feature type="transmembrane region" description="Helical" evidence="13">
    <location>
        <begin position="123"/>
        <end position="141"/>
    </location>
</feature>
<evidence type="ECO:0000256" key="10">
    <source>
        <dbReference type="ARBA" id="ARBA00023201"/>
    </source>
</evidence>
<dbReference type="Pfam" id="PF00474">
    <property type="entry name" value="SSF"/>
    <property type="match status" value="1"/>
</dbReference>
<dbReference type="GO" id="GO:0015293">
    <property type="term" value="F:symporter activity"/>
    <property type="evidence" value="ECO:0007669"/>
    <property type="project" value="TreeGrafter"/>
</dbReference>
<keyword evidence="5 13" id="KW-0812">Transmembrane</keyword>
<dbReference type="EMBL" id="OC915221">
    <property type="protein sequence ID" value="CAD7639333.1"/>
    <property type="molecule type" value="Genomic_DNA"/>
</dbReference>
<evidence type="ECO:0000256" key="4">
    <source>
        <dbReference type="ARBA" id="ARBA00022475"/>
    </source>
</evidence>
<dbReference type="Gene3D" id="1.20.1730.10">
    <property type="entry name" value="Sodium/glucose cotransporter"/>
    <property type="match status" value="1"/>
</dbReference>
<dbReference type="GO" id="GO:0005886">
    <property type="term" value="C:plasma membrane"/>
    <property type="evidence" value="ECO:0007669"/>
    <property type="project" value="UniProtKB-SubCell"/>
</dbReference>
<feature type="transmembrane region" description="Helical" evidence="13">
    <location>
        <begin position="181"/>
        <end position="201"/>
    </location>
</feature>
<evidence type="ECO:0000256" key="7">
    <source>
        <dbReference type="ARBA" id="ARBA00023053"/>
    </source>
</evidence>
<feature type="region of interest" description="Disordered" evidence="12">
    <location>
        <begin position="571"/>
        <end position="632"/>
    </location>
</feature>
<keyword evidence="3" id="KW-0813">Transport</keyword>
<evidence type="ECO:0000256" key="1">
    <source>
        <dbReference type="ARBA" id="ARBA00004651"/>
    </source>
</evidence>
<evidence type="ECO:0000256" key="6">
    <source>
        <dbReference type="ARBA" id="ARBA00022989"/>
    </source>
</evidence>
<dbReference type="NCBIfam" id="TIGR00813">
    <property type="entry name" value="sss"/>
    <property type="match status" value="1"/>
</dbReference>
<dbReference type="CDD" id="cd11492">
    <property type="entry name" value="SLC5sbd_NIS-SMVT"/>
    <property type="match status" value="1"/>
</dbReference>
<feature type="transmembrane region" description="Helical" evidence="13">
    <location>
        <begin position="50"/>
        <end position="73"/>
    </location>
</feature>
<feature type="transmembrane region" description="Helical" evidence="13">
    <location>
        <begin position="377"/>
        <end position="399"/>
    </location>
</feature>
<keyword evidence="4" id="KW-1003">Cell membrane</keyword>
<dbReference type="OrthoDB" id="6500544at2759"/>
<protein>
    <recommendedName>
        <fullName evidence="16">Sodium-coupled monocarboxylate transporter 1</fullName>
    </recommendedName>
</protein>
<dbReference type="PANTHER" id="PTHR42985">
    <property type="entry name" value="SODIUM-COUPLED MONOCARBOXYLATE TRANSPORTER"/>
    <property type="match status" value="1"/>
</dbReference>
<feature type="transmembrane region" description="Helical" evidence="13">
    <location>
        <begin position="411"/>
        <end position="433"/>
    </location>
</feature>
<feature type="transmembrane region" description="Helical" evidence="13">
    <location>
        <begin position="517"/>
        <end position="537"/>
    </location>
</feature>
<evidence type="ECO:0000256" key="11">
    <source>
        <dbReference type="RuleBase" id="RU362091"/>
    </source>
</evidence>
<evidence type="ECO:0000256" key="5">
    <source>
        <dbReference type="ARBA" id="ARBA00022692"/>
    </source>
</evidence>
<feature type="transmembrane region" description="Helical" evidence="13">
    <location>
        <begin position="236"/>
        <end position="254"/>
    </location>
</feature>
<dbReference type="AlphaFoldDB" id="A0A7R9QBF2"/>
<dbReference type="GO" id="GO:0006814">
    <property type="term" value="P:sodium ion transport"/>
    <property type="evidence" value="ECO:0007669"/>
    <property type="project" value="UniProtKB-KW"/>
</dbReference>
<proteinExistence type="inferred from homology"/>
<feature type="transmembrane region" description="Helical" evidence="13">
    <location>
        <begin position="275"/>
        <end position="299"/>
    </location>
</feature>
<reference evidence="14" key="1">
    <citation type="submission" date="2020-11" db="EMBL/GenBank/DDBJ databases">
        <authorList>
            <person name="Tran Van P."/>
        </authorList>
    </citation>
    <scope>NUCLEOTIDE SEQUENCE</scope>
</reference>
<dbReference type="InterPro" id="IPR038377">
    <property type="entry name" value="Na/Glc_symporter_sf"/>
</dbReference>
<dbReference type="InterPro" id="IPR001734">
    <property type="entry name" value="Na/solute_symporter"/>
</dbReference>
<feature type="transmembrane region" description="Helical" evidence="13">
    <location>
        <begin position="12"/>
        <end position="29"/>
    </location>
</feature>
<comment type="subcellular location">
    <subcellularLocation>
        <location evidence="1">Cell membrane</location>
        <topology evidence="1">Multi-pass membrane protein</topology>
    </subcellularLocation>
</comment>
<feature type="compositionally biased region" description="Pro residues" evidence="12">
    <location>
        <begin position="577"/>
        <end position="586"/>
    </location>
</feature>
<evidence type="ECO:0000256" key="2">
    <source>
        <dbReference type="ARBA" id="ARBA00006434"/>
    </source>
</evidence>
<dbReference type="InterPro" id="IPR051163">
    <property type="entry name" value="Sodium:Solute_Symporter_SSF"/>
</dbReference>
<evidence type="ECO:0000256" key="9">
    <source>
        <dbReference type="ARBA" id="ARBA00023136"/>
    </source>
</evidence>
<gene>
    <name evidence="14" type="ORF">ONB1V03_LOCUS1929</name>
</gene>
<dbReference type="PROSITE" id="PS50283">
    <property type="entry name" value="NA_SOLUT_SYMP_3"/>
    <property type="match status" value="1"/>
</dbReference>
<sequence>MSDHFGAVDYVVFIGMLMISTAIGLYYAWKDRKTTNEDEFLRGGKTMSPFPVCISIMASFLPSTSFIGFPTVVYVTGTMFWVIVIPAVLGAVLAAEVFIPVFYNMNLLSVNEYIHKRFQSHNLQIITNLSTLLAMIPFFGVELFAPSIALSIVTDMSISSSILVIGLIVTIYTSMGGLKGVIWTDFFQFTVMVAGVLAVIIRGANISGGMASAFQKAHTGGRIEFWNMNFDIYSGNSFWVIITGFAVLFSGTFSTSQLQVQRVICMPSISSAKKALYMAIPGYISMLSFTVLIGIVMYARYYDCDPMLTGRVGRPDQLLPYFVLDIFEGDYPGLPGMFVACVFGGSLSTLSSGLNAMASIVWDDYAKQIFHRLPVQWGVYVTKLLAVLIGILSISMAFVVMETENIVEAAIMLYGASNGPLFGLFCLGLFFPWGNAYGGAAALIAGQVMCFWIVIGSVVDKRSPATMSLALSTEGCAARNISNPYNITGAPISIMANYKIPDYYPTGNDMIHHISPFFVPVIGFVVSLIVGNIVSLLTKGNKGKRLDINLIHVKVCYYMEKVLPKSWRQLENDKPVPSRPGHPPHGQPISEPMTPMGTNRYFSSDGNEDDYPEDQQSTNPLTNLFVDKNTTL</sequence>
<keyword evidence="6 13" id="KW-1133">Transmembrane helix</keyword>
<feature type="transmembrane region" description="Helical" evidence="13">
    <location>
        <begin position="337"/>
        <end position="356"/>
    </location>
</feature>
<feature type="transmembrane region" description="Helical" evidence="13">
    <location>
        <begin position="440"/>
        <end position="459"/>
    </location>
</feature>
<name>A0A7R9QBF2_9ACAR</name>
<dbReference type="PANTHER" id="PTHR42985:SF40">
    <property type="entry name" value="LD47995P-RELATED"/>
    <property type="match status" value="1"/>
</dbReference>
<feature type="transmembrane region" description="Helical" evidence="13">
    <location>
        <begin position="79"/>
        <end position="103"/>
    </location>
</feature>
<feature type="compositionally biased region" description="Polar residues" evidence="12">
    <location>
        <begin position="614"/>
        <end position="632"/>
    </location>
</feature>
<dbReference type="Proteomes" id="UP000728032">
    <property type="component" value="Unassembled WGS sequence"/>
</dbReference>
<keyword evidence="7" id="KW-0915">Sodium</keyword>
<accession>A0A7R9QBF2</accession>
<evidence type="ECO:0000313" key="15">
    <source>
        <dbReference type="Proteomes" id="UP000728032"/>
    </source>
</evidence>
<evidence type="ECO:0000256" key="12">
    <source>
        <dbReference type="SAM" id="MobiDB-lite"/>
    </source>
</evidence>
<keyword evidence="9 13" id="KW-0472">Membrane</keyword>
<evidence type="ECO:0000256" key="3">
    <source>
        <dbReference type="ARBA" id="ARBA00022448"/>
    </source>
</evidence>
<keyword evidence="10" id="KW-0739">Sodium transport</keyword>
<evidence type="ECO:0000313" key="14">
    <source>
        <dbReference type="EMBL" id="CAD7639333.1"/>
    </source>
</evidence>
<keyword evidence="15" id="KW-1185">Reference proteome</keyword>
<comment type="similarity">
    <text evidence="2 11">Belongs to the sodium:solute symporter (SSF) (TC 2.A.21) family.</text>
</comment>
<evidence type="ECO:0008006" key="16">
    <source>
        <dbReference type="Google" id="ProtNLM"/>
    </source>
</evidence>
<evidence type="ECO:0000256" key="8">
    <source>
        <dbReference type="ARBA" id="ARBA00023065"/>
    </source>
</evidence>